<protein>
    <submittedName>
        <fullName evidence="2">Uncharacterized protein</fullName>
    </submittedName>
</protein>
<name>A0AB39QDS4_9ACTN</name>
<proteinExistence type="predicted"/>
<dbReference type="EMBL" id="CP163441">
    <property type="protein sequence ID" value="XDQ41458.1"/>
    <property type="molecule type" value="Genomic_DNA"/>
</dbReference>
<dbReference type="RefSeq" id="WP_369221109.1">
    <property type="nucleotide sequence ID" value="NZ_CP163441.1"/>
</dbReference>
<organism evidence="2">
    <name type="scientific">Streptomyces sp. R39</name>
    <dbReference type="NCBI Taxonomy" id="3238631"/>
    <lineage>
        <taxon>Bacteria</taxon>
        <taxon>Bacillati</taxon>
        <taxon>Actinomycetota</taxon>
        <taxon>Actinomycetes</taxon>
        <taxon>Kitasatosporales</taxon>
        <taxon>Streptomycetaceae</taxon>
        <taxon>Streptomyces</taxon>
    </lineage>
</organism>
<feature type="region of interest" description="Disordered" evidence="1">
    <location>
        <begin position="53"/>
        <end position="98"/>
    </location>
</feature>
<evidence type="ECO:0000313" key="2">
    <source>
        <dbReference type="EMBL" id="XDQ41458.1"/>
    </source>
</evidence>
<dbReference type="AlphaFoldDB" id="A0AB39QDS4"/>
<reference evidence="2" key="1">
    <citation type="submission" date="2024-07" db="EMBL/GenBank/DDBJ databases">
        <authorList>
            <person name="Yu S.T."/>
        </authorList>
    </citation>
    <scope>NUCLEOTIDE SEQUENCE</scope>
    <source>
        <strain evidence="2">R39</strain>
    </source>
</reference>
<feature type="compositionally biased region" description="Low complexity" evidence="1">
    <location>
        <begin position="65"/>
        <end position="81"/>
    </location>
</feature>
<evidence type="ECO:0000256" key="1">
    <source>
        <dbReference type="SAM" id="MobiDB-lite"/>
    </source>
</evidence>
<sequence length="185" mass="19694">MVMLPDEGYRYQASVYDDAWLAEQGLLLTPAERPTGPLPAEAPDKAEETWTRFAWDRRGQDDVPGTITRSAGTTTAGSASRRSPDSSPPPWSRAPVGSSTASLAPLIRQELEHTSTIDLVRIVMLTEAGLRLVGGPVRGRVHPGAWQSRGAKPSRSAMPPPMTARTAAIAAARLGSDSPRTSTAP</sequence>
<gene>
    <name evidence="2" type="ORF">AB5J52_03725</name>
</gene>
<accession>A0AB39QDS4</accession>